<dbReference type="STRING" id="1249481.D641_0112710"/>
<organism evidence="2 3">
    <name type="scientific">Brachybacterium muris UCD-AY4</name>
    <dbReference type="NCBI Taxonomy" id="1249481"/>
    <lineage>
        <taxon>Bacteria</taxon>
        <taxon>Bacillati</taxon>
        <taxon>Actinomycetota</taxon>
        <taxon>Actinomycetes</taxon>
        <taxon>Micrococcales</taxon>
        <taxon>Dermabacteraceae</taxon>
        <taxon>Brachybacterium</taxon>
    </lineage>
</organism>
<evidence type="ECO:0000313" key="2">
    <source>
        <dbReference type="EMBL" id="EYT48313.1"/>
    </source>
</evidence>
<reference evidence="2 3" key="1">
    <citation type="journal article" date="2013" name="Genome Announc.">
        <title>Draft genome sequence of an Actinobacterium, Brachybacterium muris strain UCD-AY4.</title>
        <authorList>
            <person name="Lo J.R."/>
            <person name="Lang J.M."/>
            <person name="Darling A.E."/>
            <person name="Eisen J.A."/>
            <person name="Coil D.A."/>
        </authorList>
    </citation>
    <scope>NUCLEOTIDE SEQUENCE [LARGE SCALE GENOMIC DNA]</scope>
    <source>
        <strain evidence="2 3">UCD-AY4</strain>
    </source>
</reference>
<name>A0A022KRU5_9MICO</name>
<dbReference type="OrthoDB" id="26212at2"/>
<dbReference type="InterPro" id="IPR010093">
    <property type="entry name" value="SinI_DNA-bd"/>
</dbReference>
<dbReference type="InterPro" id="IPR041657">
    <property type="entry name" value="HTH_17"/>
</dbReference>
<sequence>MKTISTTPMPESQIDRLESVAETLPDELRHLLTSLAMSLREGDDIVAVGDNETYSPQHAAKKLGMSRTHLYKLLDKGVIPSHRVGRDRRIAAKELFAFAARRDADRRELAERFAHQNETRTGAVEEIADLL</sequence>
<dbReference type="NCBIfam" id="TIGR01764">
    <property type="entry name" value="excise"/>
    <property type="match status" value="1"/>
</dbReference>
<dbReference type="HOGENOM" id="CLU_146482_0_0_11"/>
<feature type="domain" description="Helix-turn-helix" evidence="1">
    <location>
        <begin position="54"/>
        <end position="102"/>
    </location>
</feature>
<keyword evidence="3" id="KW-1185">Reference proteome</keyword>
<protein>
    <submittedName>
        <fullName evidence="2">Excisionase</fullName>
    </submittedName>
</protein>
<dbReference type="EMBL" id="AORC01000016">
    <property type="protein sequence ID" value="EYT48313.1"/>
    <property type="molecule type" value="Genomic_DNA"/>
</dbReference>
<dbReference type="GO" id="GO:0003677">
    <property type="term" value="F:DNA binding"/>
    <property type="evidence" value="ECO:0007669"/>
    <property type="project" value="InterPro"/>
</dbReference>
<proteinExistence type="predicted"/>
<gene>
    <name evidence="2" type="ORF">D641_0112710</name>
</gene>
<accession>A0A022KRU5</accession>
<dbReference type="Pfam" id="PF12728">
    <property type="entry name" value="HTH_17"/>
    <property type="match status" value="1"/>
</dbReference>
<evidence type="ECO:0000259" key="1">
    <source>
        <dbReference type="Pfam" id="PF12728"/>
    </source>
</evidence>
<comment type="caution">
    <text evidence="2">The sequence shown here is derived from an EMBL/GenBank/DDBJ whole genome shotgun (WGS) entry which is preliminary data.</text>
</comment>
<evidence type="ECO:0000313" key="3">
    <source>
        <dbReference type="Proteomes" id="UP000019754"/>
    </source>
</evidence>
<dbReference type="AlphaFoldDB" id="A0A022KRU5"/>
<dbReference type="Proteomes" id="UP000019754">
    <property type="component" value="Unassembled WGS sequence"/>
</dbReference>